<dbReference type="Pfam" id="PF13561">
    <property type="entry name" value="adh_short_C2"/>
    <property type="match status" value="1"/>
</dbReference>
<dbReference type="PANTHER" id="PTHR24321">
    <property type="entry name" value="DEHYDROGENASES, SHORT CHAIN"/>
    <property type="match status" value="1"/>
</dbReference>
<keyword evidence="2" id="KW-0560">Oxidoreductase</keyword>
<proteinExistence type="inferred from homology"/>
<gene>
    <name evidence="3" type="ORF">CSC94_14285</name>
</gene>
<evidence type="ECO:0000313" key="4">
    <source>
        <dbReference type="Proteomes" id="UP000221168"/>
    </source>
</evidence>
<dbReference type="RefSeq" id="WP_099307028.1">
    <property type="nucleotide sequence ID" value="NZ_PDVP01000008.1"/>
</dbReference>
<evidence type="ECO:0000313" key="3">
    <source>
        <dbReference type="EMBL" id="PHP66449.1"/>
    </source>
</evidence>
<protein>
    <submittedName>
        <fullName evidence="3">Oxidoreductase</fullName>
    </submittedName>
</protein>
<reference evidence="3 4" key="1">
    <citation type="submission" date="2017-10" db="EMBL/GenBank/DDBJ databases">
        <title>Sedimentibacterium mangrovi gen. nov., sp. nov., a novel member of family Phyllobacteriacea isolated from mangrove sediment.</title>
        <authorList>
            <person name="Liao H."/>
            <person name="Tian Y."/>
        </authorList>
    </citation>
    <scope>NUCLEOTIDE SEQUENCE [LARGE SCALE GENOMIC DNA]</scope>
    <source>
        <strain evidence="3 4">X9-2-2</strain>
    </source>
</reference>
<evidence type="ECO:0000256" key="1">
    <source>
        <dbReference type="ARBA" id="ARBA00006484"/>
    </source>
</evidence>
<dbReference type="Gene3D" id="3.40.50.720">
    <property type="entry name" value="NAD(P)-binding Rossmann-like Domain"/>
    <property type="match status" value="1"/>
</dbReference>
<organism evidence="3 4">
    <name type="scientific">Zhengella mangrovi</name>
    <dbReference type="NCBI Taxonomy" id="1982044"/>
    <lineage>
        <taxon>Bacteria</taxon>
        <taxon>Pseudomonadati</taxon>
        <taxon>Pseudomonadota</taxon>
        <taxon>Alphaproteobacteria</taxon>
        <taxon>Hyphomicrobiales</taxon>
        <taxon>Notoacmeibacteraceae</taxon>
        <taxon>Zhengella</taxon>
    </lineage>
</organism>
<keyword evidence="4" id="KW-1185">Reference proteome</keyword>
<dbReference type="PRINTS" id="PR00081">
    <property type="entry name" value="GDHRDH"/>
</dbReference>
<sequence>MARFDGMTIIVTGATGGFGHRAAERFYAEGANLVLSDLAADPGAAFAAFDASRHVYVPGDIAKEETSARLVALAKERFGGLDIAFNNAGIAQGFTPLPDIDSTLAQRVVDIDLMGVFYAMKHQIPAMLARARATGRSCAILNTSSLAGVAGAPQLAIYSAAKHGVVGLTRSAAAEFARKGIRVNALCPAFARTEMVLGGLRDTSQTMEEGIAHIVRGVPMRRLGEIDEVMEAVLFACDPANGFMTGQTLTIDGGVSAV</sequence>
<dbReference type="AlphaFoldDB" id="A0A2G1QLV3"/>
<dbReference type="GO" id="GO:0016491">
    <property type="term" value="F:oxidoreductase activity"/>
    <property type="evidence" value="ECO:0007669"/>
    <property type="project" value="UniProtKB-KW"/>
</dbReference>
<dbReference type="CDD" id="cd05233">
    <property type="entry name" value="SDR_c"/>
    <property type="match status" value="1"/>
</dbReference>
<dbReference type="PANTHER" id="PTHR24321:SF8">
    <property type="entry name" value="ESTRADIOL 17-BETA-DEHYDROGENASE 8-RELATED"/>
    <property type="match status" value="1"/>
</dbReference>
<name>A0A2G1QLV3_9HYPH</name>
<dbReference type="OrthoDB" id="9792355at2"/>
<dbReference type="Proteomes" id="UP000221168">
    <property type="component" value="Unassembled WGS sequence"/>
</dbReference>
<dbReference type="EMBL" id="PDVP01000008">
    <property type="protein sequence ID" value="PHP66449.1"/>
    <property type="molecule type" value="Genomic_DNA"/>
</dbReference>
<dbReference type="FunFam" id="3.40.50.720:FF:000084">
    <property type="entry name" value="Short-chain dehydrogenase reductase"/>
    <property type="match status" value="1"/>
</dbReference>
<dbReference type="InterPro" id="IPR036291">
    <property type="entry name" value="NAD(P)-bd_dom_sf"/>
</dbReference>
<dbReference type="InterPro" id="IPR002347">
    <property type="entry name" value="SDR_fam"/>
</dbReference>
<dbReference type="InterPro" id="IPR020904">
    <property type="entry name" value="Sc_DH/Rdtase_CS"/>
</dbReference>
<evidence type="ECO:0000256" key="2">
    <source>
        <dbReference type="ARBA" id="ARBA00023002"/>
    </source>
</evidence>
<dbReference type="SUPFAM" id="SSF51735">
    <property type="entry name" value="NAD(P)-binding Rossmann-fold domains"/>
    <property type="match status" value="1"/>
</dbReference>
<dbReference type="PRINTS" id="PR00080">
    <property type="entry name" value="SDRFAMILY"/>
</dbReference>
<comment type="similarity">
    <text evidence="1">Belongs to the short-chain dehydrogenases/reductases (SDR) family.</text>
</comment>
<comment type="caution">
    <text evidence="3">The sequence shown here is derived from an EMBL/GenBank/DDBJ whole genome shotgun (WGS) entry which is preliminary data.</text>
</comment>
<dbReference type="PROSITE" id="PS00061">
    <property type="entry name" value="ADH_SHORT"/>
    <property type="match status" value="1"/>
</dbReference>
<accession>A0A2G1QLV3</accession>